<evidence type="ECO:0000313" key="2">
    <source>
        <dbReference type="EMBL" id="SPF48389.1"/>
    </source>
</evidence>
<dbReference type="AlphaFoldDB" id="A0A2U3L9H2"/>
<dbReference type="PANTHER" id="PTHR41309">
    <property type="entry name" value="MEMBRANE PROTEIN-RELATED"/>
    <property type="match status" value="1"/>
</dbReference>
<keyword evidence="1" id="KW-1133">Transmembrane helix</keyword>
<feature type="transmembrane region" description="Helical" evidence="1">
    <location>
        <begin position="12"/>
        <end position="30"/>
    </location>
</feature>
<feature type="transmembrane region" description="Helical" evidence="1">
    <location>
        <begin position="36"/>
        <end position="55"/>
    </location>
</feature>
<feature type="transmembrane region" description="Helical" evidence="1">
    <location>
        <begin position="76"/>
        <end position="102"/>
    </location>
</feature>
<dbReference type="OrthoDB" id="2917865at2"/>
<dbReference type="Proteomes" id="UP000238916">
    <property type="component" value="Unassembled WGS sequence"/>
</dbReference>
<feature type="transmembrane region" description="Helical" evidence="1">
    <location>
        <begin position="203"/>
        <end position="227"/>
    </location>
</feature>
<dbReference type="Pfam" id="PF13346">
    <property type="entry name" value="ABC2_membrane_5"/>
    <property type="match status" value="1"/>
</dbReference>
<protein>
    <recommendedName>
        <fullName evidence="4">ABC-2 transporter family protein</fullName>
    </recommendedName>
</protein>
<reference evidence="3" key="1">
    <citation type="submission" date="2018-02" db="EMBL/GenBank/DDBJ databases">
        <authorList>
            <person name="Hausmann B."/>
        </authorList>
    </citation>
    <scope>NUCLEOTIDE SEQUENCE [LARGE SCALE GENOMIC DNA]</scope>
    <source>
        <strain evidence="3">Peat soil MAG SbF1</strain>
    </source>
</reference>
<evidence type="ECO:0008006" key="4">
    <source>
        <dbReference type="Google" id="ProtNLM"/>
    </source>
</evidence>
<keyword evidence="1" id="KW-0472">Membrane</keyword>
<evidence type="ECO:0000256" key="1">
    <source>
        <dbReference type="SAM" id="Phobius"/>
    </source>
</evidence>
<feature type="transmembrane region" description="Helical" evidence="1">
    <location>
        <begin position="122"/>
        <end position="141"/>
    </location>
</feature>
<sequence>MVNLVLKDLLILKRYLWLAPLYGLFALYAFRTMPGGALSVGTVVVTYMLMLQAITQDDKNNSEIMLNSLPLRRKDIVLAKYLSVFLYAALVILFFLLARGVVTVIGIGMIPILISPISLEEIASALVAMVILISIYLPIYFKFGYLRSRMVGSILFIASIFLLPMVSIMHVYDRGTRNSILRNIIAFLGRLGNWLQTQADWQFASYMLALALILTTASVFLSLRFYARREF</sequence>
<gene>
    <name evidence="2" type="ORF">SBF1_4100004</name>
</gene>
<name>A0A2U3L9H2_9FIRM</name>
<keyword evidence="1" id="KW-0812">Transmembrane</keyword>
<feature type="transmembrane region" description="Helical" evidence="1">
    <location>
        <begin position="153"/>
        <end position="172"/>
    </location>
</feature>
<organism evidence="2 3">
    <name type="scientific">Candidatus Desulfosporosinus infrequens</name>
    <dbReference type="NCBI Taxonomy" id="2043169"/>
    <lineage>
        <taxon>Bacteria</taxon>
        <taxon>Bacillati</taxon>
        <taxon>Bacillota</taxon>
        <taxon>Clostridia</taxon>
        <taxon>Eubacteriales</taxon>
        <taxon>Desulfitobacteriaceae</taxon>
        <taxon>Desulfosporosinus</taxon>
    </lineage>
</organism>
<proteinExistence type="predicted"/>
<dbReference type="InterPro" id="IPR025699">
    <property type="entry name" value="ABC2_memb-like"/>
</dbReference>
<dbReference type="PANTHER" id="PTHR41309:SF2">
    <property type="entry name" value="MEMBRANE PROTEIN"/>
    <property type="match status" value="1"/>
</dbReference>
<dbReference type="EMBL" id="OMOF01000347">
    <property type="protein sequence ID" value="SPF48389.1"/>
    <property type="molecule type" value="Genomic_DNA"/>
</dbReference>
<evidence type="ECO:0000313" key="3">
    <source>
        <dbReference type="Proteomes" id="UP000238916"/>
    </source>
</evidence>
<accession>A0A2U3L9H2</accession>